<dbReference type="GO" id="GO:0005886">
    <property type="term" value="C:plasma membrane"/>
    <property type="evidence" value="ECO:0007669"/>
    <property type="project" value="UniProtKB-SubCell"/>
</dbReference>
<dbReference type="PANTHER" id="PTHR42744:SF1">
    <property type="entry name" value="BINDING-PROTEIN-DEPENDENT TRANSPORT SYSTEMS INNER MEMBRANE COMPONENT"/>
    <property type="match status" value="1"/>
</dbReference>
<dbReference type="InterPro" id="IPR000515">
    <property type="entry name" value="MetI-like"/>
</dbReference>
<evidence type="ECO:0000256" key="2">
    <source>
        <dbReference type="ARBA" id="ARBA00022692"/>
    </source>
</evidence>
<dbReference type="RefSeq" id="WP_184937075.1">
    <property type="nucleotide sequence ID" value="NZ_JACHJV010000001.1"/>
</dbReference>
<keyword evidence="2 5" id="KW-0812">Transmembrane</keyword>
<dbReference type="GO" id="GO:0055085">
    <property type="term" value="P:transmembrane transport"/>
    <property type="evidence" value="ECO:0007669"/>
    <property type="project" value="InterPro"/>
</dbReference>
<proteinExistence type="inferred from homology"/>
<keyword evidence="8" id="KW-1185">Reference proteome</keyword>
<dbReference type="InterPro" id="IPR035906">
    <property type="entry name" value="MetI-like_sf"/>
</dbReference>
<feature type="transmembrane region" description="Helical" evidence="5">
    <location>
        <begin position="71"/>
        <end position="93"/>
    </location>
</feature>
<feature type="transmembrane region" description="Helical" evidence="5">
    <location>
        <begin position="20"/>
        <end position="37"/>
    </location>
</feature>
<feature type="transmembrane region" description="Helical" evidence="5">
    <location>
        <begin position="182"/>
        <end position="209"/>
    </location>
</feature>
<feature type="transmembrane region" description="Helical" evidence="5">
    <location>
        <begin position="337"/>
        <end position="355"/>
    </location>
</feature>
<dbReference type="AlphaFoldDB" id="A0A7W7VX12"/>
<evidence type="ECO:0000313" key="7">
    <source>
        <dbReference type="EMBL" id="MBB4925140.1"/>
    </source>
</evidence>
<keyword evidence="3 5" id="KW-1133">Transmembrane helix</keyword>
<dbReference type="Pfam" id="PF00528">
    <property type="entry name" value="BPD_transp_1"/>
    <property type="match status" value="2"/>
</dbReference>
<feature type="transmembrane region" description="Helical" evidence="5">
    <location>
        <begin position="546"/>
        <end position="565"/>
    </location>
</feature>
<feature type="transmembrane region" description="Helical" evidence="5">
    <location>
        <begin position="412"/>
        <end position="439"/>
    </location>
</feature>
<feature type="transmembrane region" description="Helical" evidence="5">
    <location>
        <begin position="367"/>
        <end position="400"/>
    </location>
</feature>
<feature type="domain" description="ABC transmembrane type-1" evidence="6">
    <location>
        <begin position="378"/>
        <end position="564"/>
    </location>
</feature>
<feature type="transmembrane region" description="Helical" evidence="5">
    <location>
        <begin position="105"/>
        <end position="129"/>
    </location>
</feature>
<dbReference type="PROSITE" id="PS50928">
    <property type="entry name" value="ABC_TM1"/>
    <property type="match status" value="2"/>
</dbReference>
<evidence type="ECO:0000256" key="1">
    <source>
        <dbReference type="ARBA" id="ARBA00004141"/>
    </source>
</evidence>
<comment type="subcellular location">
    <subcellularLocation>
        <location evidence="5">Cell membrane</location>
        <topology evidence="5">Multi-pass membrane protein</topology>
    </subcellularLocation>
    <subcellularLocation>
        <location evidence="1">Membrane</location>
        <topology evidence="1">Multi-pass membrane protein</topology>
    </subcellularLocation>
</comment>
<comment type="similarity">
    <text evidence="5">Belongs to the binding-protein-dependent transport system permease family.</text>
</comment>
<dbReference type="EMBL" id="JACHJV010000001">
    <property type="protein sequence ID" value="MBB4925140.1"/>
    <property type="molecule type" value="Genomic_DNA"/>
</dbReference>
<comment type="caution">
    <text evidence="7">The sequence shown here is derived from an EMBL/GenBank/DDBJ whole genome shotgun (WGS) entry which is preliminary data.</text>
</comment>
<feature type="transmembrane region" description="Helical" evidence="5">
    <location>
        <begin position="141"/>
        <end position="161"/>
    </location>
</feature>
<dbReference type="CDD" id="cd06261">
    <property type="entry name" value="TM_PBP2"/>
    <property type="match status" value="2"/>
</dbReference>
<evidence type="ECO:0000256" key="3">
    <source>
        <dbReference type="ARBA" id="ARBA00022989"/>
    </source>
</evidence>
<keyword evidence="5" id="KW-0813">Transport</keyword>
<feature type="domain" description="ABC transmembrane type-1" evidence="6">
    <location>
        <begin position="67"/>
        <end position="261"/>
    </location>
</feature>
<feature type="transmembrane region" description="Helical" evidence="5">
    <location>
        <begin position="243"/>
        <end position="262"/>
    </location>
</feature>
<name>A0A7W7VX12_KITKI</name>
<reference evidence="7 8" key="1">
    <citation type="submission" date="2020-08" db="EMBL/GenBank/DDBJ databases">
        <title>Sequencing the genomes of 1000 actinobacteria strains.</title>
        <authorList>
            <person name="Klenk H.-P."/>
        </authorList>
    </citation>
    <scope>NUCLEOTIDE SEQUENCE [LARGE SCALE GENOMIC DNA]</scope>
    <source>
        <strain evidence="7 8">DSM 41654</strain>
    </source>
</reference>
<feature type="transmembrane region" description="Helical" evidence="5">
    <location>
        <begin position="488"/>
        <end position="509"/>
    </location>
</feature>
<evidence type="ECO:0000313" key="8">
    <source>
        <dbReference type="Proteomes" id="UP000540506"/>
    </source>
</evidence>
<accession>A0A7W7VX12</accession>
<keyword evidence="4 5" id="KW-0472">Membrane</keyword>
<evidence type="ECO:0000256" key="4">
    <source>
        <dbReference type="ARBA" id="ARBA00023136"/>
    </source>
</evidence>
<dbReference type="PANTHER" id="PTHR42744">
    <property type="entry name" value="BINDING-PROTEIN-DEPENDENT TRANSPORT SYSTEMS INNER MEMBRANE COMPONENT"/>
    <property type="match status" value="1"/>
</dbReference>
<dbReference type="SUPFAM" id="SSF161098">
    <property type="entry name" value="MetI-like"/>
    <property type="match status" value="2"/>
</dbReference>
<dbReference type="Proteomes" id="UP000540506">
    <property type="component" value="Unassembled WGS sequence"/>
</dbReference>
<dbReference type="Gene3D" id="1.10.3720.10">
    <property type="entry name" value="MetI-like"/>
    <property type="match status" value="2"/>
</dbReference>
<evidence type="ECO:0000256" key="5">
    <source>
        <dbReference type="RuleBase" id="RU363032"/>
    </source>
</evidence>
<evidence type="ECO:0000259" key="6">
    <source>
        <dbReference type="PROSITE" id="PS50928"/>
    </source>
</evidence>
<feature type="transmembrane region" description="Helical" evidence="5">
    <location>
        <begin position="445"/>
        <end position="467"/>
    </location>
</feature>
<protein>
    <submittedName>
        <fullName evidence="7">NitT/TauT family transport system permease protein</fullName>
    </submittedName>
</protein>
<organism evidence="7 8">
    <name type="scientific">Kitasatospora kifunensis</name>
    <name type="common">Streptomyces kifunensis</name>
    <dbReference type="NCBI Taxonomy" id="58351"/>
    <lineage>
        <taxon>Bacteria</taxon>
        <taxon>Bacillati</taxon>
        <taxon>Actinomycetota</taxon>
        <taxon>Actinomycetes</taxon>
        <taxon>Kitasatosporales</taxon>
        <taxon>Streptomycetaceae</taxon>
        <taxon>Kitasatospora</taxon>
    </lineage>
</organism>
<sequence length="578" mass="62904">MAGNGGFPSRGVWRRPALRWVDVLVAAALVALLYGLLELAPGLNAPFLPNQAPETVSTDPANLPYYAVRSLLRMFVALIASVLFTFVYAIAAARMRRTEKVLLPVLDILQSVPVLGFLSVTVTAFIALFPGSALGLECASIFAIFTAMAWNMTFAFYYSLTSQPRELDEAARVMRLTKWQRFWRLDVPSGMIPLVWNGMMSFGGAWFFLAASESISVLNHHYALPGMGSYAAAAIAHGNLRQVVIAIVVMVIMVIGINVLFWRPMTAWSERFRVEESEAAERPRSVVLDLLRRSSVPARLGRPLRPVGVALDHGTRLFGLAERPLARPVTRERTGDVFFAGAVAAVVVYGAWRAFDYVHTTVGLGEFGHALALGAATFARVVVLLIVATAVWVPIGVWIGMNPKVTRLAQPIVQVLASFPANFLFPFATVVFLAIGISLNLGSVLLMALGAQWYILFNVIAGASAIPSDLREAMTGFHVGGWLRWRSFILPAVFPYYVTGGITAAGGAWNASIVAEVVDYGSHHLKATGLGAYIADATGTGDFPKILVGVTVMSVYVVALNRVLWRRLYRLAETRYAL</sequence>
<gene>
    <name evidence="7" type="ORF">FHR34_004133</name>
</gene>